<dbReference type="EMBL" id="JACARY010000081">
    <property type="protein sequence ID" value="NWD98619.1"/>
    <property type="molecule type" value="Genomic_DNA"/>
</dbReference>
<evidence type="ECO:0000313" key="2">
    <source>
        <dbReference type="EMBL" id="NWE88010.1"/>
    </source>
</evidence>
<dbReference type="Proteomes" id="UP000585226">
    <property type="component" value="Unassembled WGS sequence"/>
</dbReference>
<evidence type="ECO:0000313" key="3">
    <source>
        <dbReference type="Proteomes" id="UP000572863"/>
    </source>
</evidence>
<proteinExistence type="predicted"/>
<gene>
    <name evidence="1" type="ORF">HX871_29810</name>
    <name evidence="2" type="ORF">HX893_07695</name>
</gene>
<accession>A0A7Y8FYU9</accession>
<evidence type="ECO:0000313" key="4">
    <source>
        <dbReference type="Proteomes" id="UP000585226"/>
    </source>
</evidence>
<organism evidence="2 4">
    <name type="scientific">Pseudomonas reactans</name>
    <dbReference type="NCBI Taxonomy" id="117680"/>
    <lineage>
        <taxon>Bacteria</taxon>
        <taxon>Pseudomonadati</taxon>
        <taxon>Pseudomonadota</taxon>
        <taxon>Gammaproteobacteria</taxon>
        <taxon>Pseudomonadales</taxon>
        <taxon>Pseudomonadaceae</taxon>
        <taxon>Pseudomonas</taxon>
    </lineage>
</organism>
<keyword evidence="3" id="KW-1185">Reference proteome</keyword>
<dbReference type="EMBL" id="JACASD010000016">
    <property type="protein sequence ID" value="NWE88010.1"/>
    <property type="molecule type" value="Genomic_DNA"/>
</dbReference>
<comment type="caution">
    <text evidence="2">The sequence shown here is derived from an EMBL/GenBank/DDBJ whole genome shotgun (WGS) entry which is preliminary data.</text>
</comment>
<dbReference type="RefSeq" id="WP_177062063.1">
    <property type="nucleotide sequence ID" value="NZ_JACARY010000081.1"/>
</dbReference>
<sequence length="122" mass="14124">MNYNSAKYIKQYNKTLNEHCDWEIQLSTDEKHKDSFEVYHLNTHPSEQDTAVFIGYIPIATPVESLICSESFCFDYCRLGMDIGLKTRIYLSAETGRLLFDEPCQDLLNKLKFQATEGSEPQ</sequence>
<protein>
    <submittedName>
        <fullName evidence="2">Uncharacterized protein</fullName>
    </submittedName>
</protein>
<evidence type="ECO:0000313" key="1">
    <source>
        <dbReference type="EMBL" id="NWD98619.1"/>
    </source>
</evidence>
<reference evidence="3 4" key="1">
    <citation type="submission" date="2020-04" db="EMBL/GenBank/DDBJ databases">
        <title>Molecular characterization of pseudomonads from Agaricus bisporus reveal novel blotch 2 pathogens in Western Europe.</title>
        <authorList>
            <person name="Taparia T."/>
            <person name="Krijger M."/>
            <person name="Haynes E."/>
            <person name="Elpinstone J.G."/>
            <person name="Noble R."/>
            <person name="Van Der Wolf J."/>
        </authorList>
    </citation>
    <scope>NUCLEOTIDE SEQUENCE [LARGE SCALE GENOMIC DNA]</scope>
    <source>
        <strain evidence="1 3">P7774</strain>
        <strain evidence="2 4">P8021</strain>
    </source>
</reference>
<name>A0A7Y8FYU9_9PSED</name>
<dbReference type="Proteomes" id="UP000572863">
    <property type="component" value="Unassembled WGS sequence"/>
</dbReference>
<dbReference type="AlphaFoldDB" id="A0A7Y8FYU9"/>